<accession>A0A1G2PM57</accession>
<evidence type="ECO:0000256" key="1">
    <source>
        <dbReference type="SAM" id="Phobius"/>
    </source>
</evidence>
<evidence type="ECO:0000313" key="2">
    <source>
        <dbReference type="EMBL" id="OHA48702.1"/>
    </source>
</evidence>
<reference evidence="2 3" key="1">
    <citation type="journal article" date="2016" name="Nat. Commun.">
        <title>Thousands of microbial genomes shed light on interconnected biogeochemical processes in an aquifer system.</title>
        <authorList>
            <person name="Anantharaman K."/>
            <person name="Brown C.T."/>
            <person name="Hug L.A."/>
            <person name="Sharon I."/>
            <person name="Castelle C.J."/>
            <person name="Probst A.J."/>
            <person name="Thomas B.C."/>
            <person name="Singh A."/>
            <person name="Wilkins M.J."/>
            <person name="Karaoz U."/>
            <person name="Brodie E.L."/>
            <person name="Williams K.H."/>
            <person name="Hubbard S.S."/>
            <person name="Banfield J.F."/>
        </authorList>
    </citation>
    <scope>NUCLEOTIDE SEQUENCE [LARGE SCALE GENOMIC DNA]</scope>
</reference>
<keyword evidence="1" id="KW-1133">Transmembrane helix</keyword>
<evidence type="ECO:0000313" key="3">
    <source>
        <dbReference type="Proteomes" id="UP000177629"/>
    </source>
</evidence>
<sequence>MAIQFLGDCSPRYFADVPHSENPAEWEADWYAARIFHMAGFDLAALSCELQTRLGRALYLPFLVGGAGIDGTRAGPIHVHTYFPYFWGVPYLFIICINTLVWQELPDHIKWLVLLHEGYHTIHKT</sequence>
<gene>
    <name evidence="2" type="ORF">A2806_01085</name>
</gene>
<dbReference type="Proteomes" id="UP000177629">
    <property type="component" value="Unassembled WGS sequence"/>
</dbReference>
<organism evidence="2 3">
    <name type="scientific">Candidatus Terrybacteria bacterium RIFCSPHIGHO2_01_FULL_48_17</name>
    <dbReference type="NCBI Taxonomy" id="1802362"/>
    <lineage>
        <taxon>Bacteria</taxon>
        <taxon>Candidatus Terryibacteriota</taxon>
    </lineage>
</organism>
<protein>
    <submittedName>
        <fullName evidence="2">Uncharacterized protein</fullName>
    </submittedName>
</protein>
<comment type="caution">
    <text evidence="2">The sequence shown here is derived from an EMBL/GenBank/DDBJ whole genome shotgun (WGS) entry which is preliminary data.</text>
</comment>
<name>A0A1G2PM57_9BACT</name>
<dbReference type="EMBL" id="MHSS01000004">
    <property type="protein sequence ID" value="OHA48702.1"/>
    <property type="molecule type" value="Genomic_DNA"/>
</dbReference>
<dbReference type="STRING" id="1802362.A2806_01085"/>
<dbReference type="AlphaFoldDB" id="A0A1G2PM57"/>
<feature type="transmembrane region" description="Helical" evidence="1">
    <location>
        <begin position="82"/>
        <end position="102"/>
    </location>
</feature>
<keyword evidence="1" id="KW-0812">Transmembrane</keyword>
<proteinExistence type="predicted"/>
<keyword evidence="1" id="KW-0472">Membrane</keyword>